<keyword evidence="3" id="KW-0805">Transcription regulation</keyword>
<keyword evidence="2" id="KW-0677">Repeat</keyword>
<evidence type="ECO:0000256" key="5">
    <source>
        <dbReference type="ARBA" id="ARBA00023163"/>
    </source>
</evidence>
<dbReference type="GO" id="GO:0003700">
    <property type="term" value="F:DNA-binding transcription factor activity"/>
    <property type="evidence" value="ECO:0007669"/>
    <property type="project" value="TreeGrafter"/>
</dbReference>
<dbReference type="GO" id="GO:0003677">
    <property type="term" value="F:DNA binding"/>
    <property type="evidence" value="ECO:0007669"/>
    <property type="project" value="UniProtKB-KW"/>
</dbReference>
<evidence type="ECO:0000256" key="7">
    <source>
        <dbReference type="SAM" id="MobiDB-lite"/>
    </source>
</evidence>
<dbReference type="InterPro" id="IPR036647">
    <property type="entry name" value="GTF2I-like_rpt_sf"/>
</dbReference>
<dbReference type="PANTHER" id="PTHR46304:SF2">
    <property type="entry name" value="GENERAL TRANSCRIPTION FACTOR II-I"/>
    <property type="match status" value="1"/>
</dbReference>
<proteinExistence type="predicted"/>
<reference evidence="8" key="1">
    <citation type="thesis" date="2020" institute="ProQuest LLC" country="789 East Eisenhower Parkway, Ann Arbor, MI, USA">
        <title>Comparative Genomics and Chromosome Evolution.</title>
        <authorList>
            <person name="Mudd A.B."/>
        </authorList>
    </citation>
    <scope>NUCLEOTIDE SEQUENCE</scope>
    <source>
        <strain evidence="8">237g6f4</strain>
        <tissue evidence="8">Blood</tissue>
    </source>
</reference>
<keyword evidence="9" id="KW-1185">Reference proteome</keyword>
<dbReference type="EMBL" id="WNYA01000002">
    <property type="protein sequence ID" value="KAG8587418.1"/>
    <property type="molecule type" value="Genomic_DNA"/>
</dbReference>
<gene>
    <name evidence="8" type="ORF">GDO81_005658</name>
</gene>
<feature type="region of interest" description="Disordered" evidence="7">
    <location>
        <begin position="749"/>
        <end position="779"/>
    </location>
</feature>
<dbReference type="PROSITE" id="PS51139">
    <property type="entry name" value="GTF2I"/>
    <property type="match status" value="5"/>
</dbReference>
<evidence type="ECO:0000256" key="1">
    <source>
        <dbReference type="ARBA" id="ARBA00004123"/>
    </source>
</evidence>
<protein>
    <recommendedName>
        <fullName evidence="10">General transcription factor II-I</fullName>
    </recommendedName>
</protein>
<dbReference type="SUPFAM" id="SSF117773">
    <property type="entry name" value="GTF2I-like repeat"/>
    <property type="match status" value="5"/>
</dbReference>
<evidence type="ECO:0000256" key="6">
    <source>
        <dbReference type="ARBA" id="ARBA00023242"/>
    </source>
</evidence>
<evidence type="ECO:0008006" key="10">
    <source>
        <dbReference type="Google" id="ProtNLM"/>
    </source>
</evidence>
<comment type="caution">
    <text evidence="8">The sequence shown here is derived from an EMBL/GenBank/DDBJ whole genome shotgun (WGS) entry which is preliminary data.</text>
</comment>
<evidence type="ECO:0000256" key="2">
    <source>
        <dbReference type="ARBA" id="ARBA00022737"/>
    </source>
</evidence>
<name>A0AAV7CR10_ENGPU</name>
<dbReference type="GO" id="GO:0005634">
    <property type="term" value="C:nucleus"/>
    <property type="evidence" value="ECO:0007669"/>
    <property type="project" value="UniProtKB-SubCell"/>
</dbReference>
<dbReference type="PANTHER" id="PTHR46304">
    <property type="entry name" value="GENERAL TRANSCRIPTION FACTOR II-I REPEAT DOMAIN-CONTAINING PROTEIN 1"/>
    <property type="match status" value="1"/>
</dbReference>
<feature type="compositionally biased region" description="Polar residues" evidence="7">
    <location>
        <begin position="749"/>
        <end position="763"/>
    </location>
</feature>
<comment type="subcellular location">
    <subcellularLocation>
        <location evidence="1">Nucleus</location>
    </subcellularLocation>
</comment>
<dbReference type="Pfam" id="PF02946">
    <property type="entry name" value="GTF2I"/>
    <property type="match status" value="5"/>
</dbReference>
<organism evidence="8 9">
    <name type="scientific">Engystomops pustulosus</name>
    <name type="common">Tungara frog</name>
    <name type="synonym">Physalaemus pustulosus</name>
    <dbReference type="NCBI Taxonomy" id="76066"/>
    <lineage>
        <taxon>Eukaryota</taxon>
        <taxon>Metazoa</taxon>
        <taxon>Chordata</taxon>
        <taxon>Craniata</taxon>
        <taxon>Vertebrata</taxon>
        <taxon>Euteleostomi</taxon>
        <taxon>Amphibia</taxon>
        <taxon>Batrachia</taxon>
        <taxon>Anura</taxon>
        <taxon>Neobatrachia</taxon>
        <taxon>Hyloidea</taxon>
        <taxon>Leptodactylidae</taxon>
        <taxon>Leiuperinae</taxon>
        <taxon>Engystomops</taxon>
    </lineage>
</organism>
<accession>A0AAV7CR10</accession>
<feature type="region of interest" description="Disordered" evidence="7">
    <location>
        <begin position="249"/>
        <end position="287"/>
    </location>
</feature>
<dbReference type="AlphaFoldDB" id="A0AAV7CR10"/>
<dbReference type="FunFam" id="3.90.1460.10:FF:000002">
    <property type="entry name" value="General transcription factor II-I isoform 1"/>
    <property type="match status" value="1"/>
</dbReference>
<evidence type="ECO:0000313" key="8">
    <source>
        <dbReference type="EMBL" id="KAG8587418.1"/>
    </source>
</evidence>
<evidence type="ECO:0000313" key="9">
    <source>
        <dbReference type="Proteomes" id="UP000824782"/>
    </source>
</evidence>
<sequence length="779" mass="89086">MPSSWTVNYDKKKKNETNEQMNVWRSPRAVNVHKLEPCGGYWPRPATPDQLLHGPGICCKVVDVGKAVRRKMANCTSPILSMYSEKMESKKAVIHFISSLESMCKQFARVKAEVACITVYDSEALIVGSRKGKTFFDLRKDLQNDFIQYCNADDENIADPEMKTLKLTSNFPNVESLRKCVEDLYCLCYGKALGKSIPVPVPYDTIARDPTAIIVCGLPNDVAFTNPSKYNIHTILRILEKKSSISFSIKRKDSQDGDTPDTNGSASGSYYPIQVKEEPSDDSGENSLDLEKVTIKQEADDQDYYQFSFQEKEYMPAHKKQKCTEIQPSLEQSIQCKRKTKEFNFEKWNARITELRKQVEELFEKKYAEAINVSGPVSIPYHLFQSNSEELYVEGLPEGIPFRRPSTYGIPRLERILLARERIRYIIRKPELINTTREAIGIERTAPGVKEEWYARITKLRKNVDQLFSKKFAEAFGKTEPIPVPYQKFEANPTDMYVEGLPDNIPFRSPSWYGIPRLEKIIQAGNRIKFVIKKGLKWRILFCGKTPLTEAWNAKITDLKQKVEELFDEKCGEALGMKEPFKVPFAVFESYPEDFYVEGLPEGVPFRRPSTFGIPRLEKILRNRTKIKFIIKKRELFEAAAKDTSLQYPHNMDAEKTIKVDKARQLREQVNELFSQKFGEAIGMNFPVKVPYRKITANPGCIVVDGMPPGVLFKAPSYLEISSMRRILDSAQFIKFTVIRPLPGLMLNNQVTDENAPGPSTESASKDENDIQQESDPTW</sequence>
<evidence type="ECO:0000256" key="4">
    <source>
        <dbReference type="ARBA" id="ARBA00023125"/>
    </source>
</evidence>
<evidence type="ECO:0000256" key="3">
    <source>
        <dbReference type="ARBA" id="ARBA00023015"/>
    </source>
</evidence>
<keyword evidence="4" id="KW-0238">DNA-binding</keyword>
<keyword evidence="6" id="KW-0539">Nucleus</keyword>
<dbReference type="InterPro" id="IPR004212">
    <property type="entry name" value="GTF2I"/>
</dbReference>
<keyword evidence="5" id="KW-0804">Transcription</keyword>
<dbReference type="FunFam" id="3.90.1460.10:FF:000004">
    <property type="entry name" value="general transcription factor II-I isoform X1"/>
    <property type="match status" value="1"/>
</dbReference>
<dbReference type="Gene3D" id="3.90.1460.10">
    <property type="entry name" value="GTF2I-like"/>
    <property type="match status" value="5"/>
</dbReference>
<dbReference type="Proteomes" id="UP000824782">
    <property type="component" value="Unassembled WGS sequence"/>
</dbReference>